<evidence type="ECO:0000313" key="3">
    <source>
        <dbReference type="Proteomes" id="UP000728032"/>
    </source>
</evidence>
<organism evidence="2">
    <name type="scientific">Oppiella nova</name>
    <dbReference type="NCBI Taxonomy" id="334625"/>
    <lineage>
        <taxon>Eukaryota</taxon>
        <taxon>Metazoa</taxon>
        <taxon>Ecdysozoa</taxon>
        <taxon>Arthropoda</taxon>
        <taxon>Chelicerata</taxon>
        <taxon>Arachnida</taxon>
        <taxon>Acari</taxon>
        <taxon>Acariformes</taxon>
        <taxon>Sarcoptiformes</taxon>
        <taxon>Oribatida</taxon>
        <taxon>Brachypylina</taxon>
        <taxon>Oppioidea</taxon>
        <taxon>Oppiidae</taxon>
        <taxon>Oppiella</taxon>
    </lineage>
</organism>
<gene>
    <name evidence="2" type="ORF">ONB1V03_LOCUS15196</name>
</gene>
<feature type="compositionally biased region" description="Basic and acidic residues" evidence="1">
    <location>
        <begin position="93"/>
        <end position="103"/>
    </location>
</feature>
<protein>
    <submittedName>
        <fullName evidence="2">Uncharacterized protein</fullName>
    </submittedName>
</protein>
<accession>A0A7R9QU95</accession>
<feature type="compositionally biased region" description="Basic and acidic residues" evidence="1">
    <location>
        <begin position="476"/>
        <end position="489"/>
    </location>
</feature>
<feature type="compositionally biased region" description="Polar residues" evidence="1">
    <location>
        <begin position="568"/>
        <end position="577"/>
    </location>
</feature>
<dbReference type="AlphaFoldDB" id="A0A7R9QU95"/>
<name>A0A7R9QU95_9ACAR</name>
<feature type="region of interest" description="Disordered" evidence="1">
    <location>
        <begin position="1"/>
        <end position="104"/>
    </location>
</feature>
<keyword evidence="3" id="KW-1185">Reference proteome</keyword>
<dbReference type="EMBL" id="OC930121">
    <property type="protein sequence ID" value="CAD7658575.1"/>
    <property type="molecule type" value="Genomic_DNA"/>
</dbReference>
<feature type="compositionally biased region" description="Low complexity" evidence="1">
    <location>
        <begin position="555"/>
        <end position="567"/>
    </location>
</feature>
<dbReference type="OrthoDB" id="6516994at2759"/>
<feature type="region of interest" description="Disordered" evidence="1">
    <location>
        <begin position="432"/>
        <end position="493"/>
    </location>
</feature>
<feature type="compositionally biased region" description="Low complexity" evidence="1">
    <location>
        <begin position="37"/>
        <end position="56"/>
    </location>
</feature>
<sequence length="577" mass="62754">MAFPLEESSPLNSEQRVSLMGSVPGEGVQSTPPAPADPTSESPVTTTSTPTTDESPAMTTEDSDKKSVMDDMEGQNGDNQGIIIAGADDEDDKSGSDGEEKTNPRLVFIERLMGLHLTAPLNGQKEEERDDNSAADAEPPMPFSMDGNRNPFDKVNAKWATRMRKFSIPLMQQQPSPPETPNPLLRVAAAAMMTRLLAAAARAHHNGPMMAKDKDDDAEDETVPILLASMRSDEAREPPMYGRPMPRPPMMRPPMRPPIKIVGQPQQRMASIAIPQRLYSAQMMAPQRSSPVVQQRAAALPPYQPVLVMLAHVPVPMQMAESRMGGGPDHVSQYYAPQQHSMPMYPQVPYALPLGYHPMQRQVVEVPTPVHMPIPVASYHRPVYQSPYQSSYQSNYQSGAGPTVQYQRQSSRPVIEIPIEIPIPVHVPVPVSYQGGQQQSPTGADHDASASEAAEQVAIVYYDPDNSAGGDEGQEGVDHYEPHTSESHENAYAMPPKGFQFMSRPLPGIQSATKLRLWREYVGAKHAAQPGVRYIPVSVNGGGADEGQHTGANMDGSDSQQQSGDQSEGTAESHSQP</sequence>
<evidence type="ECO:0000256" key="1">
    <source>
        <dbReference type="SAM" id="MobiDB-lite"/>
    </source>
</evidence>
<proteinExistence type="predicted"/>
<feature type="non-terminal residue" evidence="2">
    <location>
        <position position="577"/>
    </location>
</feature>
<feature type="region of interest" description="Disordered" evidence="1">
    <location>
        <begin position="537"/>
        <end position="577"/>
    </location>
</feature>
<reference evidence="2" key="1">
    <citation type="submission" date="2020-11" db="EMBL/GenBank/DDBJ databases">
        <authorList>
            <person name="Tran Van P."/>
        </authorList>
    </citation>
    <scope>NUCLEOTIDE SEQUENCE</scope>
</reference>
<feature type="region of interest" description="Disordered" evidence="1">
    <location>
        <begin position="119"/>
        <end position="151"/>
    </location>
</feature>
<evidence type="ECO:0000313" key="2">
    <source>
        <dbReference type="EMBL" id="CAD7658575.1"/>
    </source>
</evidence>
<dbReference type="EMBL" id="CAJPVJ010015296">
    <property type="protein sequence ID" value="CAG2175761.1"/>
    <property type="molecule type" value="Genomic_DNA"/>
</dbReference>
<dbReference type="Proteomes" id="UP000728032">
    <property type="component" value="Unassembled WGS sequence"/>
</dbReference>